<feature type="domain" description="Mub B2-like" evidence="3">
    <location>
        <begin position="682"/>
        <end position="773"/>
    </location>
</feature>
<keyword evidence="5" id="KW-1185">Reference proteome</keyword>
<dbReference type="InterPro" id="IPR011889">
    <property type="entry name" value="Liste_lipo_26"/>
</dbReference>
<dbReference type="InterPro" id="IPR041495">
    <property type="entry name" value="Mub_B2"/>
</dbReference>
<dbReference type="Gene3D" id="3.80.10.10">
    <property type="entry name" value="Ribonuclease Inhibitor"/>
    <property type="match status" value="1"/>
</dbReference>
<comment type="caution">
    <text evidence="4">The sequence shown here is derived from an EMBL/GenBank/DDBJ whole genome shotgun (WGS) entry which is preliminary data.</text>
</comment>
<gene>
    <name evidence="4" type="ORF">JG29_15850</name>
</gene>
<feature type="region of interest" description="Disordered" evidence="1">
    <location>
        <begin position="71"/>
        <end position="174"/>
    </location>
</feature>
<organism evidence="4 5">
    <name type="scientific">Bombilactobacillus mellis</name>
    <dbReference type="NCBI Taxonomy" id="1218508"/>
    <lineage>
        <taxon>Bacteria</taxon>
        <taxon>Bacillati</taxon>
        <taxon>Bacillota</taxon>
        <taxon>Bacilli</taxon>
        <taxon>Lactobacillales</taxon>
        <taxon>Lactobacillaceae</taxon>
        <taxon>Bombilactobacillus</taxon>
    </lineage>
</organism>
<feature type="signal peptide" evidence="2">
    <location>
        <begin position="1"/>
        <end position="32"/>
    </location>
</feature>
<proteinExistence type="predicted"/>
<feature type="chain" id="PRO_5002472045" description="Mub B2-like domain-containing protein" evidence="2">
    <location>
        <begin position="33"/>
        <end position="773"/>
    </location>
</feature>
<feature type="domain" description="Mub B2-like" evidence="3">
    <location>
        <begin position="524"/>
        <end position="613"/>
    </location>
</feature>
<evidence type="ECO:0000313" key="5">
    <source>
        <dbReference type="Proteomes" id="UP000033695"/>
    </source>
</evidence>
<dbReference type="STRING" id="1218508.JG29_15850"/>
<dbReference type="Pfam" id="PF17966">
    <property type="entry name" value="Muc_B2"/>
    <property type="match status" value="2"/>
</dbReference>
<dbReference type="InterPro" id="IPR005046">
    <property type="entry name" value="DUF285"/>
</dbReference>
<dbReference type="Pfam" id="PF03382">
    <property type="entry name" value="DUF285"/>
    <property type="match status" value="2"/>
</dbReference>
<feature type="compositionally biased region" description="Polar residues" evidence="1">
    <location>
        <begin position="142"/>
        <end position="173"/>
    </location>
</feature>
<dbReference type="GO" id="GO:0019005">
    <property type="term" value="C:SCF ubiquitin ligase complex"/>
    <property type="evidence" value="ECO:0007669"/>
    <property type="project" value="TreeGrafter"/>
</dbReference>
<dbReference type="Proteomes" id="UP000033695">
    <property type="component" value="Unassembled WGS sequence"/>
</dbReference>
<feature type="compositionally biased region" description="Low complexity" evidence="1">
    <location>
        <begin position="80"/>
        <end position="141"/>
    </location>
</feature>
<keyword evidence="2" id="KW-0732">Signal</keyword>
<dbReference type="SUPFAM" id="SSF52058">
    <property type="entry name" value="L domain-like"/>
    <property type="match status" value="1"/>
</dbReference>
<name>A0A0F4KQ02_9LACO</name>
<evidence type="ECO:0000256" key="2">
    <source>
        <dbReference type="SAM" id="SignalP"/>
    </source>
</evidence>
<accession>A0A0F4KQ02</accession>
<evidence type="ECO:0000313" key="4">
    <source>
        <dbReference type="EMBL" id="KJY48128.1"/>
    </source>
</evidence>
<evidence type="ECO:0000256" key="1">
    <source>
        <dbReference type="SAM" id="MobiDB-lite"/>
    </source>
</evidence>
<sequence>MQSRNKHRSLVLSSTFVGLVCGLVLTHQQAYAAQTPSVSNQESQITAVAAPNNNLNKTAAVNQDYSAENMANSAASGHVTPSTYSSSETTTNSKQQPANSDATAAAPTPNTGATGPVDNGTATSTNPGNNNSTTPATNSPTQDTGNSATTPTASADNQTNDNSNTTAASSEQPEINIIAQGTWGTSKWDYTQEGADYILHLHAGTLGTPVECHDLYETWYAGIGSLNAAFNNQLTQIVIDPGVIANRDSQGLFSHLRNLKTIKGLENLDTSQVTDMSHMFHNCMELTSLYVSHFDTSQVTNMSWMFEGCWGLTNLDVSHFDTSQVTNMSWMFESCIYLTNLDVSHFDTSRVTNMHLMFQSCPSLTSLDVSHFDTSQVTNMSSMFWNCYGLTSLDVSHFNTSKVTDMYEMFADCKNLTSLDLSSFDTSQVTDMSGMLAGCINLHHLVLGPKTKLIDLNNYNSKLPVVPATGTKIPGTDKVVTAPYWVATSGYQQGKRYTSAELEQLTGRDQMTTYDWDSQVHYQETIESKLVTRTINVHYPDGQMKIFQDTVHLSRKIKVKADGSKVYGDWSQDQWKSYDAPQIAGYQANQSKIPAQTVDSNTTDTTIDILYEPLAQTIVIQYLDQGQVVGTQKLVGYTGETLIPNYHAPQGYEITSSPQPNITVDATGKQIIQVNVSHKFTQSSETLTKTRTVIIHLPNSTTKTYQQVAFVKRMVSVDQVTGSKTYGPWHNNSWDAMEIPIIEGYTANQNSIAAQEVTAETENETIDIFYVQN</sequence>
<reference evidence="4 5" key="1">
    <citation type="submission" date="2014-12" db="EMBL/GenBank/DDBJ databases">
        <title>Comparative genomics of the lactic acid bacteria isolated from the honey bee gut.</title>
        <authorList>
            <person name="Ellegaard K.M."/>
            <person name="Tamarit D."/>
            <person name="Javelind E."/>
            <person name="Olofsson T."/>
            <person name="Andersson S.G."/>
            <person name="Vasquez A."/>
        </authorList>
    </citation>
    <scope>NUCLEOTIDE SEQUENCE [LARGE SCALE GENOMIC DNA]</scope>
    <source>
        <strain evidence="4 5">Hon2</strain>
    </source>
</reference>
<dbReference type="InterPro" id="IPR032675">
    <property type="entry name" value="LRR_dom_sf"/>
</dbReference>
<dbReference type="PATRIC" id="fig|1218508.4.peg.1630"/>
<dbReference type="NCBIfam" id="TIGR02167">
    <property type="entry name" value="Liste_lipo_26"/>
    <property type="match status" value="7"/>
</dbReference>
<dbReference type="HOGENOM" id="CLU_380182_0_0_9"/>
<dbReference type="EMBL" id="JXBZ01000014">
    <property type="protein sequence ID" value="KJY48128.1"/>
    <property type="molecule type" value="Genomic_DNA"/>
</dbReference>
<dbReference type="GO" id="GO:0031146">
    <property type="term" value="P:SCF-dependent proteasomal ubiquitin-dependent protein catabolic process"/>
    <property type="evidence" value="ECO:0007669"/>
    <property type="project" value="TreeGrafter"/>
</dbReference>
<protein>
    <recommendedName>
        <fullName evidence="3">Mub B2-like domain-containing protein</fullName>
    </recommendedName>
</protein>
<dbReference type="PANTHER" id="PTHR13318">
    <property type="entry name" value="PARTNER OF PAIRED, ISOFORM B-RELATED"/>
    <property type="match status" value="1"/>
</dbReference>
<evidence type="ECO:0000259" key="3">
    <source>
        <dbReference type="Pfam" id="PF17966"/>
    </source>
</evidence>
<dbReference type="AlphaFoldDB" id="A0A0F4KQ02"/>
<dbReference type="RefSeq" id="WP_052696350.1">
    <property type="nucleotide sequence ID" value="NZ_JBHTHW010000006.1"/>
</dbReference>
<dbReference type="Gene3D" id="2.60.40.4300">
    <property type="match status" value="2"/>
</dbReference>